<feature type="region of interest" description="Disordered" evidence="10">
    <location>
        <begin position="331"/>
        <end position="383"/>
    </location>
</feature>
<evidence type="ECO:0000256" key="1">
    <source>
        <dbReference type="ARBA" id="ARBA00004123"/>
    </source>
</evidence>
<evidence type="ECO:0000256" key="4">
    <source>
        <dbReference type="ARBA" id="ARBA00022771"/>
    </source>
</evidence>
<evidence type="ECO:0000256" key="8">
    <source>
        <dbReference type="ARBA" id="ARBA00023242"/>
    </source>
</evidence>
<dbReference type="GO" id="GO:0005634">
    <property type="term" value="C:nucleus"/>
    <property type="evidence" value="ECO:0007669"/>
    <property type="project" value="UniProtKB-SubCell"/>
</dbReference>
<feature type="domain" description="C2H2-type" evidence="11">
    <location>
        <begin position="419"/>
        <end position="446"/>
    </location>
</feature>
<organism evidence="12 13">
    <name type="scientific">Heterodera trifolii</name>
    <dbReference type="NCBI Taxonomy" id="157864"/>
    <lineage>
        <taxon>Eukaryota</taxon>
        <taxon>Metazoa</taxon>
        <taxon>Ecdysozoa</taxon>
        <taxon>Nematoda</taxon>
        <taxon>Chromadorea</taxon>
        <taxon>Rhabditida</taxon>
        <taxon>Tylenchina</taxon>
        <taxon>Tylenchomorpha</taxon>
        <taxon>Tylenchoidea</taxon>
        <taxon>Heteroderidae</taxon>
        <taxon>Heteroderinae</taxon>
        <taxon>Heterodera</taxon>
    </lineage>
</organism>
<keyword evidence="4 9" id="KW-0863">Zinc-finger</keyword>
<feature type="compositionally biased region" description="Basic and acidic residues" evidence="10">
    <location>
        <begin position="242"/>
        <end position="258"/>
    </location>
</feature>
<reference evidence="12 13" key="1">
    <citation type="submission" date="2024-10" db="EMBL/GenBank/DDBJ databases">
        <authorList>
            <person name="Kim D."/>
        </authorList>
    </citation>
    <scope>NUCLEOTIDE SEQUENCE [LARGE SCALE GENOMIC DNA]</scope>
    <source>
        <strain evidence="12">BH-2024</strain>
    </source>
</reference>
<evidence type="ECO:0000256" key="9">
    <source>
        <dbReference type="PROSITE-ProRule" id="PRU00042"/>
    </source>
</evidence>
<evidence type="ECO:0000313" key="12">
    <source>
        <dbReference type="EMBL" id="KAL3123011.1"/>
    </source>
</evidence>
<dbReference type="Gene3D" id="3.30.160.60">
    <property type="entry name" value="Classic Zinc Finger"/>
    <property type="match status" value="3"/>
</dbReference>
<keyword evidence="3" id="KW-0677">Repeat</keyword>
<dbReference type="InterPro" id="IPR050717">
    <property type="entry name" value="C2H2-ZF_Transcription_Reg"/>
</dbReference>
<comment type="subcellular location">
    <subcellularLocation>
        <location evidence="1">Nucleus</location>
    </subcellularLocation>
</comment>
<proteinExistence type="predicted"/>
<dbReference type="AlphaFoldDB" id="A0ABD2M6F0"/>
<dbReference type="InterPro" id="IPR013087">
    <property type="entry name" value="Znf_C2H2_type"/>
</dbReference>
<dbReference type="EMBL" id="JBICBT010000115">
    <property type="protein sequence ID" value="KAL3123011.1"/>
    <property type="molecule type" value="Genomic_DNA"/>
</dbReference>
<keyword evidence="8" id="KW-0539">Nucleus</keyword>
<dbReference type="FunFam" id="3.30.160.60:FF:001049">
    <property type="entry name" value="zinc finger protein 319"/>
    <property type="match status" value="1"/>
</dbReference>
<dbReference type="PROSITE" id="PS50157">
    <property type="entry name" value="ZINC_FINGER_C2H2_2"/>
    <property type="match status" value="3"/>
</dbReference>
<gene>
    <name evidence="12" type="ORF">niasHT_006411</name>
</gene>
<evidence type="ECO:0000256" key="5">
    <source>
        <dbReference type="ARBA" id="ARBA00022833"/>
    </source>
</evidence>
<feature type="domain" description="C2H2-type" evidence="11">
    <location>
        <begin position="391"/>
        <end position="418"/>
    </location>
</feature>
<protein>
    <recommendedName>
        <fullName evidence="11">C2H2-type domain-containing protein</fullName>
    </recommendedName>
</protein>
<keyword evidence="7" id="KW-0804">Transcription</keyword>
<evidence type="ECO:0000256" key="6">
    <source>
        <dbReference type="ARBA" id="ARBA00023015"/>
    </source>
</evidence>
<dbReference type="SUPFAM" id="SSF57667">
    <property type="entry name" value="beta-beta-alpha zinc fingers"/>
    <property type="match status" value="2"/>
</dbReference>
<dbReference type="SMART" id="SM00355">
    <property type="entry name" value="ZnF_C2H2"/>
    <property type="match status" value="3"/>
</dbReference>
<evidence type="ECO:0000259" key="11">
    <source>
        <dbReference type="PROSITE" id="PS50157"/>
    </source>
</evidence>
<evidence type="ECO:0000256" key="3">
    <source>
        <dbReference type="ARBA" id="ARBA00022737"/>
    </source>
</evidence>
<evidence type="ECO:0000313" key="13">
    <source>
        <dbReference type="Proteomes" id="UP001620626"/>
    </source>
</evidence>
<feature type="compositionally biased region" description="Basic and acidic residues" evidence="10">
    <location>
        <begin position="347"/>
        <end position="368"/>
    </location>
</feature>
<dbReference type="PANTHER" id="PTHR14196:SF0">
    <property type="entry name" value="PROTEIN BOWEL"/>
    <property type="match status" value="1"/>
</dbReference>
<keyword evidence="13" id="KW-1185">Reference proteome</keyword>
<dbReference type="PANTHER" id="PTHR14196">
    <property type="entry name" value="ODD-SKIPPED - RELATED"/>
    <property type="match status" value="1"/>
</dbReference>
<feature type="domain" description="C2H2-type" evidence="11">
    <location>
        <begin position="447"/>
        <end position="470"/>
    </location>
</feature>
<dbReference type="Proteomes" id="UP001620626">
    <property type="component" value="Unassembled WGS sequence"/>
</dbReference>
<dbReference type="GO" id="GO:0008270">
    <property type="term" value="F:zinc ion binding"/>
    <property type="evidence" value="ECO:0007669"/>
    <property type="project" value="UniProtKB-KW"/>
</dbReference>
<dbReference type="PROSITE" id="PS00028">
    <property type="entry name" value="ZINC_FINGER_C2H2_1"/>
    <property type="match status" value="3"/>
</dbReference>
<comment type="caution">
    <text evidence="12">The sequence shown here is derived from an EMBL/GenBank/DDBJ whole genome shotgun (WGS) entry which is preliminary data.</text>
</comment>
<evidence type="ECO:0000256" key="2">
    <source>
        <dbReference type="ARBA" id="ARBA00022723"/>
    </source>
</evidence>
<keyword evidence="2" id="KW-0479">Metal-binding</keyword>
<feature type="region of interest" description="Disordered" evidence="10">
    <location>
        <begin position="1"/>
        <end position="41"/>
    </location>
</feature>
<keyword evidence="5" id="KW-0862">Zinc</keyword>
<dbReference type="Pfam" id="PF00096">
    <property type="entry name" value="zf-C2H2"/>
    <property type="match status" value="2"/>
</dbReference>
<dbReference type="FunFam" id="3.30.160.60:FF:000090">
    <property type="entry name" value="Odd-skipped-related transciption factor 2"/>
    <property type="match status" value="1"/>
</dbReference>
<feature type="region of interest" description="Disordered" evidence="10">
    <location>
        <begin position="242"/>
        <end position="266"/>
    </location>
</feature>
<evidence type="ECO:0000256" key="7">
    <source>
        <dbReference type="ARBA" id="ARBA00023163"/>
    </source>
</evidence>
<name>A0ABD2M6F0_9BILA</name>
<sequence>MRRSIGGRIGVFCGRAGRKKGKRASSDQRGKASTGPEIAQKWLGKDGQVKEWPNGRKAPLVQQMLFPGPAQLSSVGSLGLPPVRTTAHPSPQQNHRMCPPLPALSPILPQQFAHPSPPNHHNQNPNLNLLSVHHLLHPLPPSLFPLMLNGILANQQQIARQNDTRKSKTELGTNNGIFPRMGEIALIGQYLQQQQQRMTIETEQMRVQQMGGQRNAKQSQRMPMETEKKKFNFAAIATCVKGKEEESPQREDLLHGDRSNGTVSSERQADAYRLGVTVQNGGPPANLPPGGKPPSINNAAFVIAAAAVANLAKSNLMLAGMANIRKTVPNDAAKMDTVHRTKAQSHKGKDGQRHTQQKQQEKQGEHPWRSLAGVCAGGSSNKRTARHKKQHICRFCRREFTKSYNLLIHERCHTDERPFRCDLCDKRFRRQDHLRDHKFTHAKEKPFKCGECSRGFCQQRTLLVHQQRDHGIDIELPPRKNARQLRNAEQKGKK</sequence>
<dbReference type="InterPro" id="IPR036236">
    <property type="entry name" value="Znf_C2H2_sf"/>
</dbReference>
<accession>A0ABD2M6F0</accession>
<keyword evidence="6" id="KW-0805">Transcription regulation</keyword>
<evidence type="ECO:0000256" key="10">
    <source>
        <dbReference type="SAM" id="MobiDB-lite"/>
    </source>
</evidence>